<evidence type="ECO:0000256" key="3">
    <source>
        <dbReference type="ARBA" id="ARBA00022723"/>
    </source>
</evidence>
<dbReference type="InterPro" id="IPR036291">
    <property type="entry name" value="NAD(P)-bd_dom_sf"/>
</dbReference>
<dbReference type="Proteomes" id="UP001431429">
    <property type="component" value="Unassembled WGS sequence"/>
</dbReference>
<dbReference type="RefSeq" id="WP_250918715.1">
    <property type="nucleotide sequence ID" value="NZ_JAMQAW010000007.1"/>
</dbReference>
<feature type="domain" description="Alcohol dehydrogenase-like C-terminal" evidence="6">
    <location>
        <begin position="166"/>
        <end position="283"/>
    </location>
</feature>
<dbReference type="EMBL" id="JAMQAW010000007">
    <property type="protein sequence ID" value="MCM2388379.1"/>
    <property type="molecule type" value="Genomic_DNA"/>
</dbReference>
<dbReference type="Gene3D" id="3.90.180.10">
    <property type="entry name" value="Medium-chain alcohol dehydrogenases, catalytic domain"/>
    <property type="match status" value="2"/>
</dbReference>
<dbReference type="SUPFAM" id="SSF51735">
    <property type="entry name" value="NAD(P)-binding Rossmann-fold domains"/>
    <property type="match status" value="1"/>
</dbReference>
<dbReference type="PANTHER" id="PTHR43350">
    <property type="entry name" value="NAD-DEPENDENT ALCOHOL DEHYDROGENASE"/>
    <property type="match status" value="1"/>
</dbReference>
<dbReference type="Gene3D" id="3.40.50.720">
    <property type="entry name" value="NAD(P)-binding Rossmann-like Domain"/>
    <property type="match status" value="1"/>
</dbReference>
<dbReference type="PANTHER" id="PTHR43350:SF19">
    <property type="entry name" value="D-GULOSIDE 3-DEHYDROGENASE"/>
    <property type="match status" value="1"/>
</dbReference>
<keyword evidence="5" id="KW-0560">Oxidoreductase</keyword>
<dbReference type="CDD" id="cd08255">
    <property type="entry name" value="2-desacetyl-2-hydroxyethyl_bacteriochlorophyllide_like"/>
    <property type="match status" value="1"/>
</dbReference>
<keyword evidence="8" id="KW-1185">Reference proteome</keyword>
<evidence type="ECO:0000256" key="5">
    <source>
        <dbReference type="ARBA" id="ARBA00023002"/>
    </source>
</evidence>
<dbReference type="Pfam" id="PF00107">
    <property type="entry name" value="ADH_zinc_N"/>
    <property type="match status" value="1"/>
</dbReference>
<dbReference type="InterPro" id="IPR011032">
    <property type="entry name" value="GroES-like_sf"/>
</dbReference>
<keyword evidence="3" id="KW-0479">Metal-binding</keyword>
<evidence type="ECO:0000313" key="8">
    <source>
        <dbReference type="Proteomes" id="UP001431429"/>
    </source>
</evidence>
<dbReference type="SUPFAM" id="SSF50129">
    <property type="entry name" value="GroES-like"/>
    <property type="match status" value="1"/>
</dbReference>
<proteinExistence type="inferred from homology"/>
<evidence type="ECO:0000313" key="7">
    <source>
        <dbReference type="EMBL" id="MCM2388379.1"/>
    </source>
</evidence>
<comment type="caution">
    <text evidence="7">The sequence shown here is derived from an EMBL/GenBank/DDBJ whole genome shotgun (WGS) entry which is preliminary data.</text>
</comment>
<sequence length="352" mass="38087">MPLRVMLTAAETIRLQPYSAGEIDTYGVRLESLYSAISHGTELMAYSGQAPKFFYTWDADLRLLAPRSPAKSPYPMALGYENVARVVQVGPEASGFPLGARYWLDAPHQTTHLLDSRTMPPHFRIPDAVSPQVFSVFALTRVALGAVHDATPLIGDVALVTGMGVVGLLTVQLLRLAGVRRVIAVDPDLRRMELAVRFGAEPVHGSQEEVAHSVKLLAADIDFAVEASGRYEALDVAVRSVRPGGRVVIVSSYGNQDAGLFLGHEFHRNRVTLLSSMTVNGCAHRAAPLWDLDRLNAESAHLLSTGALDVESLISDVMPFASAQAAYRRLTGDRPPLKILLNYANADGGRAL</sequence>
<comment type="cofactor">
    <cofactor evidence="1">
        <name>Zn(2+)</name>
        <dbReference type="ChEBI" id="CHEBI:29105"/>
    </cofactor>
</comment>
<accession>A0ABT0UIV7</accession>
<dbReference type="InterPro" id="IPR013149">
    <property type="entry name" value="ADH-like_C"/>
</dbReference>
<gene>
    <name evidence="7" type="ORF">NBG84_08720</name>
</gene>
<keyword evidence="4" id="KW-0862">Zinc</keyword>
<name>A0ABT0UIV7_9ACTN</name>
<evidence type="ECO:0000256" key="4">
    <source>
        <dbReference type="ARBA" id="ARBA00022833"/>
    </source>
</evidence>
<organism evidence="7 8">
    <name type="scientific">Streptomyces albipurpureus</name>
    <dbReference type="NCBI Taxonomy" id="2897419"/>
    <lineage>
        <taxon>Bacteria</taxon>
        <taxon>Bacillati</taxon>
        <taxon>Actinomycetota</taxon>
        <taxon>Actinomycetes</taxon>
        <taxon>Kitasatosporales</taxon>
        <taxon>Streptomycetaceae</taxon>
        <taxon>Streptomyces</taxon>
    </lineage>
</organism>
<evidence type="ECO:0000256" key="2">
    <source>
        <dbReference type="ARBA" id="ARBA00008072"/>
    </source>
</evidence>
<protein>
    <submittedName>
        <fullName evidence="7">Zinc-binding alcohol dehydrogenase</fullName>
    </submittedName>
</protein>
<evidence type="ECO:0000259" key="6">
    <source>
        <dbReference type="Pfam" id="PF00107"/>
    </source>
</evidence>
<evidence type="ECO:0000256" key="1">
    <source>
        <dbReference type="ARBA" id="ARBA00001947"/>
    </source>
</evidence>
<reference evidence="7" key="1">
    <citation type="submission" date="2022-06" db="EMBL/GenBank/DDBJ databases">
        <title>Genome public.</title>
        <authorList>
            <person name="Sun Q."/>
        </authorList>
    </citation>
    <scope>NUCLEOTIDE SEQUENCE</scope>
    <source>
        <strain evidence="7">CWNU-1</strain>
    </source>
</reference>
<comment type="similarity">
    <text evidence="2">Belongs to the zinc-containing alcohol dehydrogenase family.</text>
</comment>